<dbReference type="InterPro" id="IPR025875">
    <property type="entry name" value="Leu-rich_rpt_4"/>
</dbReference>
<feature type="signal peptide" evidence="3">
    <location>
        <begin position="1"/>
        <end position="17"/>
    </location>
</feature>
<keyword evidence="3" id="KW-0732">Signal</keyword>
<organism evidence="5 6">
    <name type="scientific">Vibrio nigripulchritudo SOn1</name>
    <dbReference type="NCBI Taxonomy" id="1238450"/>
    <lineage>
        <taxon>Bacteria</taxon>
        <taxon>Pseudomonadati</taxon>
        <taxon>Pseudomonadota</taxon>
        <taxon>Gammaproteobacteria</taxon>
        <taxon>Vibrionales</taxon>
        <taxon>Vibrionaceae</taxon>
        <taxon>Vibrio</taxon>
    </lineage>
</organism>
<accession>A0AAV2VSF8</accession>
<keyword evidence="2" id="KW-0677">Repeat</keyword>
<dbReference type="Proteomes" id="UP000018211">
    <property type="component" value="Unassembled WGS sequence"/>
</dbReference>
<dbReference type="PANTHER" id="PTHR47566:SF1">
    <property type="entry name" value="PROTEIN NUD1"/>
    <property type="match status" value="1"/>
</dbReference>
<dbReference type="GO" id="GO:0035591">
    <property type="term" value="F:signaling adaptor activity"/>
    <property type="evidence" value="ECO:0007669"/>
    <property type="project" value="TreeGrafter"/>
</dbReference>
<dbReference type="PANTHER" id="PTHR47566">
    <property type="match status" value="1"/>
</dbReference>
<proteinExistence type="predicted"/>
<keyword evidence="1" id="KW-0433">Leucine-rich repeat</keyword>
<evidence type="ECO:0000256" key="3">
    <source>
        <dbReference type="SAM" id="SignalP"/>
    </source>
</evidence>
<dbReference type="PROSITE" id="PS51450">
    <property type="entry name" value="LRR"/>
    <property type="match status" value="2"/>
</dbReference>
<evidence type="ECO:0000313" key="5">
    <source>
        <dbReference type="EMBL" id="CCO47658.1"/>
    </source>
</evidence>
<dbReference type="AlphaFoldDB" id="A0AAV2VSF8"/>
<evidence type="ECO:0000256" key="2">
    <source>
        <dbReference type="ARBA" id="ARBA00022737"/>
    </source>
</evidence>
<reference evidence="5 6" key="1">
    <citation type="journal article" date="2013" name="ISME J.">
        <title>Comparative genomics of pathogenic lineages of Vibrio nigripulchritudo identifies virulence-associated traits.</title>
        <authorList>
            <person name="Goudenege D."/>
            <person name="Labreuche Y."/>
            <person name="Krin E."/>
            <person name="Ansquer D."/>
            <person name="Mangenot S."/>
            <person name="Calteau A."/>
            <person name="Medigue C."/>
            <person name="Mazel D."/>
            <person name="Polz M.F."/>
            <person name="Le Roux F."/>
        </authorList>
    </citation>
    <scope>NUCLEOTIDE SEQUENCE [LARGE SCALE GENOMIC DNA]</scope>
    <source>
        <strain evidence="5 6">SOn1</strain>
    </source>
</reference>
<dbReference type="Pfam" id="PF12799">
    <property type="entry name" value="LRR_4"/>
    <property type="match status" value="1"/>
</dbReference>
<evidence type="ECO:0000256" key="1">
    <source>
        <dbReference type="ARBA" id="ARBA00022614"/>
    </source>
</evidence>
<feature type="domain" description="PKD/Chitinase" evidence="4">
    <location>
        <begin position="51"/>
        <end position="136"/>
    </location>
</feature>
<dbReference type="Gene3D" id="3.80.10.10">
    <property type="entry name" value="Ribonuclease Inhibitor"/>
    <property type="match status" value="3"/>
</dbReference>
<dbReference type="EMBL" id="CAOF01000123">
    <property type="protein sequence ID" value="CCO47658.1"/>
    <property type="molecule type" value="Genomic_DNA"/>
</dbReference>
<evidence type="ECO:0000313" key="6">
    <source>
        <dbReference type="Proteomes" id="UP000018211"/>
    </source>
</evidence>
<dbReference type="PROSITE" id="PS51257">
    <property type="entry name" value="PROKAR_LIPOPROTEIN"/>
    <property type="match status" value="1"/>
</dbReference>
<feature type="domain" description="PKD/Chitinase" evidence="4">
    <location>
        <begin position="141"/>
        <end position="230"/>
    </location>
</feature>
<dbReference type="GO" id="GO:0030414">
    <property type="term" value="F:peptidase inhibitor activity"/>
    <property type="evidence" value="ECO:0007669"/>
    <property type="project" value="UniProtKB-KW"/>
</dbReference>
<evidence type="ECO:0000259" key="4">
    <source>
        <dbReference type="SMART" id="SM00089"/>
    </source>
</evidence>
<gene>
    <name evidence="5" type="ORF">VIBNISOn1_320039</name>
</gene>
<sequence>MNIIKTATLIAAPLLLAACGGSSNDSSPTPEPKIAPSFALVGDGMRYGGDNVNLHANISDPDISDPNEAIEELLKYKYKWEQIDGEPVTLLNHDSYSASFVAPFSTKDQNFAFRFTATNSQGTSSTKTITVTIKGRTYVPTISLTTSQTARVGSTVNINANVKDRDGHIVKYLWEQKSGTNVVLNSNNTAQVSFTAPQVPHEESLLFQLTVVDNDGATTSKQTKVHIAPNQKPYVSFIRNVTTDINLPVSITASANDVDGTISSYRWEQTAGTSVTIANPDSPVLSFTSPTIDREDVLTFKITATDNEGAADTETVDITVQKFDNLIEKLDFKDWFNQRCMEFLATKNNWKFVDEVTDFGCDQITYQSTYESEIEKLTELTSLRIKRRGEIIIGSHPKLITLSLLSGRLTPPTGDVTISNLPALSSVTLGRGQGTIKISDNPQLTHISTTRLGYNFDDVDLSNNPSLKHVDLIQRSNYIKNIDITNSNAIETLRLKLSSAIPQLDVTPLTKLKELNIVGTSTSSYDLSRSSLLELIDINTSTINTITLPKTNTLTSVQVYGRLQRIDLDGITSLTNLKLPKSNLTQIDLSKQTQLSTLDLQGNAITSLDVSNNPELTSLNIGQNQITNLDLSANTALTFANASDNPLTSADLSQNTALTALHISNSGNANIDFSHLTELTSLSAASKNLSSFNGHNHTKLKWLDLSDNPITSIDLSAMPELSTLKLNKTQLSSLDVAGASNLYQLHASAGQLNSLTLPNEKSTLNDLRVSFNTLTDLPVAQYPNLRYLYVAGNQLANLDIGTLDRLAFLHLGDNAISDLDISNNSRLGCVSVYDNPLTQSTKDTLDQYASEFNGLRSITYTQATSEGQCGYDPYTPTP</sequence>
<dbReference type="InterPro" id="IPR022409">
    <property type="entry name" value="PKD/Chitinase_dom"/>
</dbReference>
<keyword evidence="5" id="KW-0646">Protease inhibitor</keyword>
<comment type="caution">
    <text evidence="5">The sequence shown here is derived from an EMBL/GenBank/DDBJ whole genome shotgun (WGS) entry which is preliminary data.</text>
</comment>
<dbReference type="Gene3D" id="2.60.40.3010">
    <property type="match status" value="3"/>
</dbReference>
<dbReference type="SUPFAM" id="SSF52058">
    <property type="entry name" value="L domain-like"/>
    <property type="match status" value="1"/>
</dbReference>
<protein>
    <submittedName>
        <fullName evidence="5">SERINE-TYPE PROTEASE INHIBITOR-RELATED</fullName>
    </submittedName>
</protein>
<feature type="domain" description="PKD/Chitinase" evidence="4">
    <location>
        <begin position="234"/>
        <end position="323"/>
    </location>
</feature>
<dbReference type="InterPro" id="IPR032675">
    <property type="entry name" value="LRR_dom_sf"/>
</dbReference>
<dbReference type="InterPro" id="IPR052574">
    <property type="entry name" value="CDIRP"/>
</dbReference>
<feature type="chain" id="PRO_5043550895" evidence="3">
    <location>
        <begin position="18"/>
        <end position="878"/>
    </location>
</feature>
<dbReference type="SMART" id="SM00089">
    <property type="entry name" value="PKD"/>
    <property type="match status" value="3"/>
</dbReference>
<dbReference type="RefSeq" id="WP_022612387.1">
    <property type="nucleotide sequence ID" value="NZ_LK391965.1"/>
</dbReference>
<dbReference type="InterPro" id="IPR001611">
    <property type="entry name" value="Leu-rich_rpt"/>
</dbReference>
<dbReference type="SUPFAM" id="SSF49299">
    <property type="entry name" value="PKD domain"/>
    <property type="match status" value="2"/>
</dbReference>
<dbReference type="InterPro" id="IPR035986">
    <property type="entry name" value="PKD_dom_sf"/>
</dbReference>
<dbReference type="CDD" id="cd00146">
    <property type="entry name" value="PKD"/>
    <property type="match status" value="1"/>
</dbReference>
<name>A0AAV2VSF8_9VIBR</name>
<dbReference type="Pfam" id="PF22352">
    <property type="entry name" value="K319L-like_PKD"/>
    <property type="match status" value="3"/>
</dbReference>